<keyword evidence="4" id="KW-1185">Reference proteome</keyword>
<comment type="caution">
    <text evidence="3">The sequence shown here is derived from an EMBL/GenBank/DDBJ whole genome shotgun (WGS) entry which is preliminary data.</text>
</comment>
<dbReference type="RefSeq" id="WP_115935996.1">
    <property type="nucleotide sequence ID" value="NZ_QRDW01000002.1"/>
</dbReference>
<protein>
    <submittedName>
        <fullName evidence="3">Flagellar motility protein MotE (MotC chaperone)</fullName>
    </submittedName>
</protein>
<proteinExistence type="predicted"/>
<feature type="coiled-coil region" evidence="1">
    <location>
        <begin position="104"/>
        <end position="162"/>
    </location>
</feature>
<feature type="domain" description="Magnesium transporter MgtE intracellular" evidence="2">
    <location>
        <begin position="169"/>
        <end position="219"/>
    </location>
</feature>
<dbReference type="EMBL" id="QRDW01000002">
    <property type="protein sequence ID" value="RED52463.1"/>
    <property type="molecule type" value="Genomic_DNA"/>
</dbReference>
<evidence type="ECO:0000313" key="4">
    <source>
        <dbReference type="Proteomes" id="UP000256845"/>
    </source>
</evidence>
<dbReference type="SUPFAM" id="SSF158791">
    <property type="entry name" value="MgtE N-terminal domain-like"/>
    <property type="match status" value="1"/>
</dbReference>
<dbReference type="Proteomes" id="UP000256845">
    <property type="component" value="Unassembled WGS sequence"/>
</dbReference>
<organism evidence="3 4">
    <name type="scientific">Aestuariispira insulae</name>
    <dbReference type="NCBI Taxonomy" id="1461337"/>
    <lineage>
        <taxon>Bacteria</taxon>
        <taxon>Pseudomonadati</taxon>
        <taxon>Pseudomonadota</taxon>
        <taxon>Alphaproteobacteria</taxon>
        <taxon>Rhodospirillales</taxon>
        <taxon>Kiloniellaceae</taxon>
        <taxon>Aestuariispira</taxon>
    </lineage>
</organism>
<dbReference type="InterPro" id="IPR006668">
    <property type="entry name" value="Mg_transptr_MgtE_intracell_dom"/>
</dbReference>
<keyword evidence="3" id="KW-0969">Cilium</keyword>
<reference evidence="3 4" key="1">
    <citation type="submission" date="2018-07" db="EMBL/GenBank/DDBJ databases">
        <title>Genomic Encyclopedia of Type Strains, Phase III (KMG-III): the genomes of soil and plant-associated and newly described type strains.</title>
        <authorList>
            <person name="Whitman W."/>
        </authorList>
    </citation>
    <scope>NUCLEOTIDE SEQUENCE [LARGE SCALE GENOMIC DNA]</scope>
    <source>
        <strain evidence="3 4">CECT 8488</strain>
    </source>
</reference>
<keyword evidence="3" id="KW-0966">Cell projection</keyword>
<dbReference type="AlphaFoldDB" id="A0A3D9HSH8"/>
<dbReference type="Pfam" id="PF03448">
    <property type="entry name" value="MgtE_N"/>
    <property type="match status" value="1"/>
</dbReference>
<keyword evidence="3" id="KW-0282">Flagellum</keyword>
<keyword evidence="1" id="KW-0175">Coiled coil</keyword>
<dbReference type="OrthoDB" id="9791432at2"/>
<name>A0A3D9HSH8_9PROT</name>
<evidence type="ECO:0000259" key="2">
    <source>
        <dbReference type="Pfam" id="PF03448"/>
    </source>
</evidence>
<gene>
    <name evidence="3" type="ORF">DFP90_102484</name>
</gene>
<evidence type="ECO:0000256" key="1">
    <source>
        <dbReference type="SAM" id="Coils"/>
    </source>
</evidence>
<accession>A0A3D9HSH8</accession>
<evidence type="ECO:0000313" key="3">
    <source>
        <dbReference type="EMBL" id="RED52463.1"/>
    </source>
</evidence>
<sequence length="233" mass="26266">MSMRIGLFPILIFASVLMITVKLGSVWQGFDSESPEVRGFKAPVFGGSAAVAQEEAPPVGEEVPALDGGDEIPEDMLPAETIDVDDPLAEGDYSDLSSGERLLLHELVARRRELNIREQRLQEREALLRGVEMQLLEKQERLTEIKAEIDDLLKVYQQEQRDEAKKLVNIYSNMKPKSAAQIFNEMEMETLLAVLRGMQERKIAPIMAAMQPEKARLVTRELAEIRKLPELPQ</sequence>